<accession>A0A319B8Y0</accession>
<evidence type="ECO:0000313" key="2">
    <source>
        <dbReference type="EMBL" id="PYH68809.1"/>
    </source>
</evidence>
<evidence type="ECO:0000313" key="3">
    <source>
        <dbReference type="Proteomes" id="UP000248405"/>
    </source>
</evidence>
<gene>
    <name evidence="2" type="ORF">BO88DRAFT_51856</name>
</gene>
<keyword evidence="3" id="KW-1185">Reference proteome</keyword>
<keyword evidence="1" id="KW-1133">Transmembrane helix</keyword>
<dbReference type="Proteomes" id="UP000248405">
    <property type="component" value="Unassembled WGS sequence"/>
</dbReference>
<evidence type="ECO:0000256" key="1">
    <source>
        <dbReference type="SAM" id="Phobius"/>
    </source>
</evidence>
<dbReference type="RefSeq" id="XP_025562603.1">
    <property type="nucleotide sequence ID" value="XM_025712934.1"/>
</dbReference>
<keyword evidence="1" id="KW-0812">Transmembrane</keyword>
<sequence length="86" mass="9921">MGSEWMLCRLMFSRQRPKINLKGLEIAKKMNPAMLRFGRPVLQPWNDLSGSGNWNDFFIFFYVLAFSHAMAGLHVVGGVSYLFDYV</sequence>
<name>A0A319B8Y0_ASPVC</name>
<feature type="transmembrane region" description="Helical" evidence="1">
    <location>
        <begin position="57"/>
        <end position="83"/>
    </location>
</feature>
<keyword evidence="1" id="KW-0472">Membrane</keyword>
<organism evidence="2 3">
    <name type="scientific">Aspergillus vadensis (strain CBS 113365 / IMI 142717 / IBT 24658)</name>
    <dbReference type="NCBI Taxonomy" id="1448311"/>
    <lineage>
        <taxon>Eukaryota</taxon>
        <taxon>Fungi</taxon>
        <taxon>Dikarya</taxon>
        <taxon>Ascomycota</taxon>
        <taxon>Pezizomycotina</taxon>
        <taxon>Eurotiomycetes</taxon>
        <taxon>Eurotiomycetidae</taxon>
        <taxon>Eurotiales</taxon>
        <taxon>Aspergillaceae</taxon>
        <taxon>Aspergillus</taxon>
        <taxon>Aspergillus subgen. Circumdati</taxon>
    </lineage>
</organism>
<dbReference type="EMBL" id="KZ821625">
    <property type="protein sequence ID" value="PYH68809.1"/>
    <property type="molecule type" value="Genomic_DNA"/>
</dbReference>
<dbReference type="AlphaFoldDB" id="A0A319B8Y0"/>
<proteinExistence type="predicted"/>
<dbReference type="GeneID" id="37217526"/>
<protein>
    <submittedName>
        <fullName evidence="2">Uncharacterized protein</fullName>
    </submittedName>
</protein>
<reference evidence="2" key="1">
    <citation type="submission" date="2016-12" db="EMBL/GenBank/DDBJ databases">
        <title>The genomes of Aspergillus section Nigri reveals drivers in fungal speciation.</title>
        <authorList>
            <consortium name="DOE Joint Genome Institute"/>
            <person name="Vesth T.C."/>
            <person name="Nybo J."/>
            <person name="Theobald S."/>
            <person name="Brandl J."/>
            <person name="Frisvad J.C."/>
            <person name="Nielsen K.F."/>
            <person name="Lyhne E.K."/>
            <person name="Kogle M.E."/>
            <person name="Kuo A."/>
            <person name="Riley R."/>
            <person name="Clum A."/>
            <person name="Nolan M."/>
            <person name="Lipzen A."/>
            <person name="Salamov A."/>
            <person name="Henrissat B."/>
            <person name="Wiebenga A."/>
            <person name="De Vries R.P."/>
            <person name="Grigoriev I.V."/>
            <person name="Mortensen U.H."/>
            <person name="Andersen M.R."/>
            <person name="Baker S.E."/>
        </authorList>
    </citation>
    <scope>NUCLEOTIDE SEQUENCE [LARGE SCALE GENOMIC DNA]</scope>
    <source>
        <strain evidence="2">CBS 113365</strain>
    </source>
</reference>